<evidence type="ECO:0000313" key="5">
    <source>
        <dbReference type="Proteomes" id="UP001546774"/>
    </source>
</evidence>
<dbReference type="Pfam" id="PF02769">
    <property type="entry name" value="AIRS_C"/>
    <property type="match status" value="1"/>
</dbReference>
<dbReference type="InterPro" id="IPR010918">
    <property type="entry name" value="PurM-like_C_dom"/>
</dbReference>
<gene>
    <name evidence="4" type="ORF">WMO37_11600</name>
</gene>
<keyword evidence="5" id="KW-1185">Reference proteome</keyword>
<protein>
    <submittedName>
        <fullName evidence="4">AIR synthase-related protein</fullName>
    </submittedName>
</protein>
<name>A0ABV1H7G8_9FIRM</name>
<evidence type="ECO:0000313" key="4">
    <source>
        <dbReference type="EMBL" id="MEQ2555642.1"/>
    </source>
</evidence>
<dbReference type="Gene3D" id="3.30.1330.10">
    <property type="entry name" value="PurM-like, N-terminal domain"/>
    <property type="match status" value="1"/>
</dbReference>
<dbReference type="InterPro" id="IPR016188">
    <property type="entry name" value="PurM-like_N"/>
</dbReference>
<dbReference type="InterPro" id="IPR036921">
    <property type="entry name" value="PurM-like_N_sf"/>
</dbReference>
<dbReference type="PANTHER" id="PTHR30303:SF4">
    <property type="entry name" value="HYDROGENASE EXPRESSION_FORMATION PROTEIN HYPE"/>
    <property type="match status" value="1"/>
</dbReference>
<evidence type="ECO:0000256" key="1">
    <source>
        <dbReference type="ARBA" id="ARBA00006243"/>
    </source>
</evidence>
<dbReference type="InterPro" id="IPR011854">
    <property type="entry name" value="HypE"/>
</dbReference>
<comment type="caution">
    <text evidence="4">The sequence shown here is derived from an EMBL/GenBank/DDBJ whole genome shotgun (WGS) entry which is preliminary data.</text>
</comment>
<dbReference type="EMBL" id="JBBMFS010000010">
    <property type="protein sequence ID" value="MEQ2555642.1"/>
    <property type="molecule type" value="Genomic_DNA"/>
</dbReference>
<dbReference type="SUPFAM" id="SSF56042">
    <property type="entry name" value="PurM C-terminal domain-like"/>
    <property type="match status" value="1"/>
</dbReference>
<evidence type="ECO:0000259" key="3">
    <source>
        <dbReference type="Pfam" id="PF02769"/>
    </source>
</evidence>
<evidence type="ECO:0000259" key="2">
    <source>
        <dbReference type="Pfam" id="PF00586"/>
    </source>
</evidence>
<dbReference type="PANTHER" id="PTHR30303">
    <property type="entry name" value="HYDROGENASE ISOENZYMES FORMATION PROTEIN HYPE"/>
    <property type="match status" value="1"/>
</dbReference>
<dbReference type="Pfam" id="PF00586">
    <property type="entry name" value="AIRS"/>
    <property type="match status" value="1"/>
</dbReference>
<organism evidence="4 5">
    <name type="scientific">Lachnospira intestinalis</name>
    <dbReference type="NCBI Taxonomy" id="3133158"/>
    <lineage>
        <taxon>Bacteria</taxon>
        <taxon>Bacillati</taxon>
        <taxon>Bacillota</taxon>
        <taxon>Clostridia</taxon>
        <taxon>Lachnospirales</taxon>
        <taxon>Lachnospiraceae</taxon>
        <taxon>Lachnospira</taxon>
    </lineage>
</organism>
<feature type="domain" description="PurM-like N-terminal" evidence="2">
    <location>
        <begin position="56"/>
        <end position="138"/>
    </location>
</feature>
<comment type="similarity">
    <text evidence="1">Belongs to the HypE family.</text>
</comment>
<dbReference type="Gene3D" id="3.90.650.10">
    <property type="entry name" value="PurM-like C-terminal domain"/>
    <property type="match status" value="1"/>
</dbReference>
<feature type="domain" description="PurM-like C-terminal" evidence="3">
    <location>
        <begin position="187"/>
        <end position="302"/>
    </location>
</feature>
<dbReference type="Proteomes" id="UP001546774">
    <property type="component" value="Unassembled WGS sequence"/>
</dbReference>
<proteinExistence type="inferred from homology"/>
<dbReference type="SUPFAM" id="SSF55326">
    <property type="entry name" value="PurM N-terminal domain-like"/>
    <property type="match status" value="1"/>
</dbReference>
<dbReference type="InterPro" id="IPR036676">
    <property type="entry name" value="PurM-like_C_sf"/>
</dbReference>
<reference evidence="4" key="1">
    <citation type="submission" date="2024-03" db="EMBL/GenBank/DDBJ databases">
        <title>Human intestinal bacterial collection.</title>
        <authorList>
            <person name="Pauvert C."/>
            <person name="Hitch T.C.A."/>
            <person name="Clavel T."/>
        </authorList>
    </citation>
    <scope>NUCLEOTIDE SEQUENCE [LARGE SCALE GENOMIC DNA]</scope>
    <source>
        <strain evidence="4">CLA-AA-H89B</strain>
    </source>
</reference>
<sequence length="325" mass="35087">MNPGKVSNSILKRSVLKQIKKREEYAAKPEIGVDCAYISLQKKDKPAVVSAAAAATGDIAAKNPVQRAANNIYAGGGIPVAAECTVLLPLSAEEAKLREIMETLQKQCEPLGIQISGGHTQGSAAVLEPVVTVTVIGLCDGKNLSAKNIHPGQDVILTKWIGISGIRQIIAKNRPEILRFYREDVIEKAQGNAQDMSVGEEAFLAAQAGVTGMHDVSEGGIFAALWDMAEAGKVGLDIDFKKIPVRQEIIEICEIFDVNPYELESCGALLMTADNGHDIIKILSDAGIKASVIGRTTADHNKILRNDDEVRYLDTPNRDEVYRFI</sequence>
<accession>A0ABV1H7G8</accession>